<dbReference type="Gene3D" id="2.10.110.10">
    <property type="entry name" value="Cysteine Rich Protein"/>
    <property type="match status" value="2"/>
</dbReference>
<gene>
    <name evidence="24" type="primary">limk2</name>
</gene>
<evidence type="ECO:0000256" key="16">
    <source>
        <dbReference type="ARBA" id="ARBA00040666"/>
    </source>
</evidence>
<dbReference type="PANTHER" id="PTHR46485:SF1">
    <property type="entry name" value="LIM DOMAIN KINASE 2"/>
    <property type="match status" value="1"/>
</dbReference>
<dbReference type="FunFam" id="1.10.510.10:FF:000197">
    <property type="entry name" value="LIM domain kinase 2 isoform X1"/>
    <property type="match status" value="1"/>
</dbReference>
<evidence type="ECO:0000313" key="24">
    <source>
        <dbReference type="Ensembl" id="ENSENLP00000026244.1"/>
    </source>
</evidence>
<evidence type="ECO:0000256" key="17">
    <source>
        <dbReference type="ARBA" id="ARBA00048659"/>
    </source>
</evidence>
<protein>
    <recommendedName>
        <fullName evidence="16">LIM domain kinase 2</fullName>
        <ecNumber evidence="3">2.7.11.1</ecNumber>
    </recommendedName>
</protein>
<evidence type="ECO:0000256" key="13">
    <source>
        <dbReference type="ARBA" id="ARBA00022840"/>
    </source>
</evidence>
<keyword evidence="25" id="KW-1185">Reference proteome</keyword>
<evidence type="ECO:0000256" key="19">
    <source>
        <dbReference type="PROSITE-ProRule" id="PRU00125"/>
    </source>
</evidence>
<keyword evidence="6" id="KW-0597">Phosphoprotein</keyword>
<dbReference type="InterPro" id="IPR050940">
    <property type="entry name" value="Actin_reg-Ser/Thr_kinase"/>
</dbReference>
<comment type="similarity">
    <text evidence="2">Belongs to the protein kinase superfamily. TKL Ser/Thr protein kinase family.</text>
</comment>
<reference evidence="24" key="2">
    <citation type="submission" date="2025-08" db="UniProtKB">
        <authorList>
            <consortium name="Ensembl"/>
        </authorList>
    </citation>
    <scope>IDENTIFICATION</scope>
</reference>
<evidence type="ECO:0000256" key="11">
    <source>
        <dbReference type="ARBA" id="ARBA00022777"/>
    </source>
</evidence>
<comment type="subcellular location">
    <subcellularLocation>
        <location evidence="1">Cytoplasm</location>
        <location evidence="1">Cytoskeleton</location>
    </subcellularLocation>
</comment>
<reference evidence="24" key="1">
    <citation type="submission" date="2021-04" db="EMBL/GenBank/DDBJ databases">
        <authorList>
            <consortium name="Wellcome Sanger Institute Data Sharing"/>
        </authorList>
    </citation>
    <scope>NUCLEOTIDE SEQUENCE [LARGE SCALE GENOMIC DNA]</scope>
</reference>
<evidence type="ECO:0000313" key="25">
    <source>
        <dbReference type="Proteomes" id="UP000472264"/>
    </source>
</evidence>
<keyword evidence="5" id="KW-0723">Serine/threonine-protein kinase</keyword>
<comment type="catalytic activity">
    <reaction evidence="18">
        <text>L-seryl-[protein] + ATP = O-phospho-L-seryl-[protein] + ADP + H(+)</text>
        <dbReference type="Rhea" id="RHEA:17989"/>
        <dbReference type="Rhea" id="RHEA-COMP:9863"/>
        <dbReference type="Rhea" id="RHEA-COMP:11604"/>
        <dbReference type="ChEBI" id="CHEBI:15378"/>
        <dbReference type="ChEBI" id="CHEBI:29999"/>
        <dbReference type="ChEBI" id="CHEBI:30616"/>
        <dbReference type="ChEBI" id="CHEBI:83421"/>
        <dbReference type="ChEBI" id="CHEBI:456216"/>
        <dbReference type="EC" id="2.7.11.1"/>
    </reaction>
    <physiologicalReaction direction="left-to-right" evidence="18">
        <dbReference type="Rhea" id="RHEA:17990"/>
    </physiologicalReaction>
</comment>
<dbReference type="InterPro" id="IPR017441">
    <property type="entry name" value="Protein_kinase_ATP_BS"/>
</dbReference>
<evidence type="ECO:0000256" key="14">
    <source>
        <dbReference type="ARBA" id="ARBA00023038"/>
    </source>
</evidence>
<keyword evidence="10 20" id="KW-0547">Nucleotide-binding</keyword>
<evidence type="ECO:0000256" key="12">
    <source>
        <dbReference type="ARBA" id="ARBA00022833"/>
    </source>
</evidence>
<sequence length="560" mass="63354">STSHEQGIYCIPHLVNYGEKYICSVCCDHLTNWYYEKDGKLYCRKHYWEKFGELCHGCSLLMTGPAMVAGEHKYHPECFVCLSCMVVIEDTDTYALVERSKLYCHAFQANQQTEPDVFNPLTLNFPHVGVVLYCSSVRGMLISPEVRNAIHVGDRILEINGLPVGTLMEEEVSSYLAHSLDLMERSNSICKSPGPTSPKDIPFNTRDIGRSESLRSSSSCSHRIFRPCDLIHGEILGKGFFGQAIKVTHKATGEVMVMKELIRCDEETQKTFLKEVKVMRSLDHPHVLKFIGVLYKDKRLNLITEYIEGGTLKDFIRDTDPFSWEKRVSFAKSIASGMAYLHSMSIIHRDLNSHNCLVKLDNTVVVADFGLSRLIVEEKVKPPSEKPSTKKRVLRRIDRKKRYTVVGNPYWMAPEMLNGKRYDEKVDIFSFGIVLCEIIGKVYADPECLPRTLDFGLNVGKFVEKFLPEDSPPAFFPLAVACCDLTPDNRPPFQKLEDWFEALSLNQELGIPLPAELDELHQSLSQRYWPKDGSPTQSTDQLSTPTAASPDSSGMTDKGI</sequence>
<reference evidence="24" key="3">
    <citation type="submission" date="2025-09" db="UniProtKB">
        <authorList>
            <consortium name="Ensembl"/>
        </authorList>
    </citation>
    <scope>IDENTIFICATION</scope>
</reference>
<dbReference type="SMART" id="SM00132">
    <property type="entry name" value="LIM"/>
    <property type="match status" value="1"/>
</dbReference>
<dbReference type="Pfam" id="PF00412">
    <property type="entry name" value="LIM"/>
    <property type="match status" value="2"/>
</dbReference>
<evidence type="ECO:0000256" key="9">
    <source>
        <dbReference type="ARBA" id="ARBA00022737"/>
    </source>
</evidence>
<dbReference type="SUPFAM" id="SSF57716">
    <property type="entry name" value="Glucocorticoid receptor-like (DNA-binding domain)"/>
    <property type="match status" value="2"/>
</dbReference>
<evidence type="ECO:0000256" key="15">
    <source>
        <dbReference type="ARBA" id="ARBA00023212"/>
    </source>
</evidence>
<dbReference type="Gene3D" id="1.10.510.10">
    <property type="entry name" value="Transferase(Phosphotransferase) domain 1"/>
    <property type="match status" value="1"/>
</dbReference>
<organism evidence="24 25">
    <name type="scientific">Echeneis naucrates</name>
    <name type="common">Live sharksucker</name>
    <dbReference type="NCBI Taxonomy" id="173247"/>
    <lineage>
        <taxon>Eukaryota</taxon>
        <taxon>Metazoa</taxon>
        <taxon>Chordata</taxon>
        <taxon>Craniata</taxon>
        <taxon>Vertebrata</taxon>
        <taxon>Euteleostomi</taxon>
        <taxon>Actinopterygii</taxon>
        <taxon>Neopterygii</taxon>
        <taxon>Teleostei</taxon>
        <taxon>Neoteleostei</taxon>
        <taxon>Acanthomorphata</taxon>
        <taxon>Carangaria</taxon>
        <taxon>Carangiformes</taxon>
        <taxon>Echeneidae</taxon>
        <taxon>Echeneis</taxon>
    </lineage>
</organism>
<dbReference type="CDD" id="cd09465">
    <property type="entry name" value="LIM2_LIMK2"/>
    <property type="match status" value="1"/>
</dbReference>
<dbReference type="GO" id="GO:0005524">
    <property type="term" value="F:ATP binding"/>
    <property type="evidence" value="ECO:0007669"/>
    <property type="project" value="UniProtKB-UniRule"/>
</dbReference>
<evidence type="ECO:0000256" key="18">
    <source>
        <dbReference type="ARBA" id="ARBA00048977"/>
    </source>
</evidence>
<evidence type="ECO:0000256" key="4">
    <source>
        <dbReference type="ARBA" id="ARBA00022490"/>
    </source>
</evidence>
<dbReference type="InterPro" id="IPR001245">
    <property type="entry name" value="Ser-Thr/Tyr_kinase_cat_dom"/>
</dbReference>
<evidence type="ECO:0000259" key="22">
    <source>
        <dbReference type="PROSITE" id="PS50011"/>
    </source>
</evidence>
<feature type="domain" description="Protein kinase" evidence="22">
    <location>
        <begin position="230"/>
        <end position="500"/>
    </location>
</feature>
<keyword evidence="15" id="KW-0206">Cytoskeleton</keyword>
<accession>A0A665V3N1</accession>
<evidence type="ECO:0000256" key="2">
    <source>
        <dbReference type="ARBA" id="ARBA00005843"/>
    </source>
</evidence>
<dbReference type="InterPro" id="IPR036034">
    <property type="entry name" value="PDZ_sf"/>
</dbReference>
<feature type="domain" description="LIM zinc-binding" evidence="23">
    <location>
        <begin position="53"/>
        <end position="115"/>
    </location>
</feature>
<name>A0A665V3N1_ECHNA</name>
<keyword evidence="14 19" id="KW-0440">LIM domain</keyword>
<dbReference type="PROSITE" id="PS00478">
    <property type="entry name" value="LIM_DOMAIN_1"/>
    <property type="match status" value="1"/>
</dbReference>
<dbReference type="GO" id="GO:0030036">
    <property type="term" value="P:actin cytoskeleton organization"/>
    <property type="evidence" value="ECO:0007669"/>
    <property type="project" value="TreeGrafter"/>
</dbReference>
<keyword evidence="11" id="KW-0418">Kinase</keyword>
<dbReference type="PROSITE" id="PS00107">
    <property type="entry name" value="PROTEIN_KINASE_ATP"/>
    <property type="match status" value="1"/>
</dbReference>
<proteinExistence type="inferred from homology"/>
<dbReference type="PROSITE" id="PS50011">
    <property type="entry name" value="PROTEIN_KINASE_DOM"/>
    <property type="match status" value="1"/>
</dbReference>
<evidence type="ECO:0000256" key="21">
    <source>
        <dbReference type="SAM" id="MobiDB-lite"/>
    </source>
</evidence>
<feature type="compositionally biased region" description="Polar residues" evidence="21">
    <location>
        <begin position="534"/>
        <end position="560"/>
    </location>
</feature>
<feature type="region of interest" description="Disordered" evidence="21">
    <location>
        <begin position="527"/>
        <end position="560"/>
    </location>
</feature>
<evidence type="ECO:0000256" key="7">
    <source>
        <dbReference type="ARBA" id="ARBA00022679"/>
    </source>
</evidence>
<dbReference type="InterPro" id="IPR000719">
    <property type="entry name" value="Prot_kinase_dom"/>
</dbReference>
<dbReference type="Pfam" id="PF07714">
    <property type="entry name" value="PK_Tyr_Ser-Thr"/>
    <property type="match status" value="1"/>
</dbReference>
<dbReference type="SUPFAM" id="SSF56112">
    <property type="entry name" value="Protein kinase-like (PK-like)"/>
    <property type="match status" value="1"/>
</dbReference>
<dbReference type="PROSITE" id="PS50023">
    <property type="entry name" value="LIM_DOMAIN_2"/>
    <property type="match status" value="1"/>
</dbReference>
<dbReference type="FunFam" id="3.30.200.20:FF:000038">
    <property type="entry name" value="LIM domain kinase 2"/>
    <property type="match status" value="1"/>
</dbReference>
<dbReference type="Ensembl" id="ENSENLT00000027065.1">
    <property type="protein sequence ID" value="ENSENLP00000026244.1"/>
    <property type="gene ID" value="ENSENLG00000010039.1"/>
</dbReference>
<keyword evidence="4" id="KW-0963">Cytoplasm</keyword>
<keyword evidence="9" id="KW-0677">Repeat</keyword>
<dbReference type="InterPro" id="IPR011009">
    <property type="entry name" value="Kinase-like_dom_sf"/>
</dbReference>
<keyword evidence="8 19" id="KW-0479">Metal-binding</keyword>
<dbReference type="AlphaFoldDB" id="A0A665V3N1"/>
<dbReference type="Gene3D" id="3.30.200.20">
    <property type="entry name" value="Phosphorylase Kinase, domain 1"/>
    <property type="match status" value="1"/>
</dbReference>
<keyword evidence="12 19" id="KW-0862">Zinc</keyword>
<feature type="binding site" evidence="20">
    <location>
        <position position="259"/>
    </location>
    <ligand>
        <name>ATP</name>
        <dbReference type="ChEBI" id="CHEBI:30616"/>
    </ligand>
</feature>
<dbReference type="Gene3D" id="2.30.42.10">
    <property type="match status" value="1"/>
</dbReference>
<dbReference type="GO" id="GO:0005856">
    <property type="term" value="C:cytoskeleton"/>
    <property type="evidence" value="ECO:0007669"/>
    <property type="project" value="UniProtKB-SubCell"/>
</dbReference>
<evidence type="ECO:0000256" key="3">
    <source>
        <dbReference type="ARBA" id="ARBA00012513"/>
    </source>
</evidence>
<keyword evidence="13 20" id="KW-0067">ATP-binding</keyword>
<evidence type="ECO:0000256" key="1">
    <source>
        <dbReference type="ARBA" id="ARBA00004245"/>
    </source>
</evidence>
<evidence type="ECO:0000259" key="23">
    <source>
        <dbReference type="PROSITE" id="PS50023"/>
    </source>
</evidence>
<evidence type="ECO:0000256" key="5">
    <source>
        <dbReference type="ARBA" id="ARBA00022527"/>
    </source>
</evidence>
<dbReference type="GO" id="GO:0004674">
    <property type="term" value="F:protein serine/threonine kinase activity"/>
    <property type="evidence" value="ECO:0007669"/>
    <property type="project" value="UniProtKB-KW"/>
</dbReference>
<dbReference type="GO" id="GO:0005634">
    <property type="term" value="C:nucleus"/>
    <property type="evidence" value="ECO:0007669"/>
    <property type="project" value="TreeGrafter"/>
</dbReference>
<dbReference type="GO" id="GO:0046872">
    <property type="term" value="F:metal ion binding"/>
    <property type="evidence" value="ECO:0007669"/>
    <property type="project" value="UniProtKB-KW"/>
</dbReference>
<evidence type="ECO:0000256" key="20">
    <source>
        <dbReference type="PROSITE-ProRule" id="PRU10141"/>
    </source>
</evidence>
<keyword evidence="7" id="KW-0808">Transferase</keyword>
<evidence type="ECO:0000256" key="10">
    <source>
        <dbReference type="ARBA" id="ARBA00022741"/>
    </source>
</evidence>
<dbReference type="GO" id="GO:0005737">
    <property type="term" value="C:cytoplasm"/>
    <property type="evidence" value="ECO:0007669"/>
    <property type="project" value="TreeGrafter"/>
</dbReference>
<dbReference type="EC" id="2.7.11.1" evidence="3"/>
<dbReference type="InterPro" id="IPR001781">
    <property type="entry name" value="Znf_LIM"/>
</dbReference>
<evidence type="ECO:0000256" key="8">
    <source>
        <dbReference type="ARBA" id="ARBA00022723"/>
    </source>
</evidence>
<comment type="catalytic activity">
    <reaction evidence="17">
        <text>L-threonyl-[protein] + ATP = O-phospho-L-threonyl-[protein] + ADP + H(+)</text>
        <dbReference type="Rhea" id="RHEA:46608"/>
        <dbReference type="Rhea" id="RHEA-COMP:11060"/>
        <dbReference type="Rhea" id="RHEA-COMP:11605"/>
        <dbReference type="ChEBI" id="CHEBI:15378"/>
        <dbReference type="ChEBI" id="CHEBI:30013"/>
        <dbReference type="ChEBI" id="CHEBI:30616"/>
        <dbReference type="ChEBI" id="CHEBI:61977"/>
        <dbReference type="ChEBI" id="CHEBI:456216"/>
        <dbReference type="EC" id="2.7.11.1"/>
    </reaction>
    <physiologicalReaction direction="left-to-right" evidence="17">
        <dbReference type="Rhea" id="RHEA:46609"/>
    </physiologicalReaction>
</comment>
<dbReference type="PANTHER" id="PTHR46485">
    <property type="entry name" value="LIM DOMAIN KINASE 1"/>
    <property type="match status" value="1"/>
</dbReference>
<evidence type="ECO:0000256" key="6">
    <source>
        <dbReference type="ARBA" id="ARBA00022553"/>
    </source>
</evidence>
<dbReference type="Proteomes" id="UP000472264">
    <property type="component" value="Chromosome 9"/>
</dbReference>